<dbReference type="Proteomes" id="UP001548590">
    <property type="component" value="Unassembled WGS sequence"/>
</dbReference>
<keyword evidence="2" id="KW-1185">Reference proteome</keyword>
<gene>
    <name evidence="1" type="ORF">ABVT11_05765</name>
</gene>
<sequence>MMEDDEEKRGIAIQIALEAGVLEQCEFHEDCLFEGGEEIEAAYKLGNFKISNGEYGDVFESRREMTDLIKEVVQDNSAEECYSCAKNRDD</sequence>
<dbReference type="InterPro" id="IPR048532">
    <property type="entry name" value="ea8_5-like_sf"/>
</dbReference>
<name>A0ABV2CN38_9RHOO</name>
<evidence type="ECO:0000313" key="2">
    <source>
        <dbReference type="Proteomes" id="UP001548590"/>
    </source>
</evidence>
<organism evidence="1 2">
    <name type="scientific">Uliginosibacterium paludis</name>
    <dbReference type="NCBI Taxonomy" id="1615952"/>
    <lineage>
        <taxon>Bacteria</taxon>
        <taxon>Pseudomonadati</taxon>
        <taxon>Pseudomonadota</taxon>
        <taxon>Betaproteobacteria</taxon>
        <taxon>Rhodocyclales</taxon>
        <taxon>Zoogloeaceae</taxon>
        <taxon>Uliginosibacterium</taxon>
    </lineage>
</organism>
<dbReference type="EMBL" id="JBEWLZ010000003">
    <property type="protein sequence ID" value="MET1489324.1"/>
    <property type="molecule type" value="Genomic_DNA"/>
</dbReference>
<comment type="caution">
    <text evidence="1">The sequence shown here is derived from an EMBL/GenBank/DDBJ whole genome shotgun (WGS) entry which is preliminary data.</text>
</comment>
<evidence type="ECO:0000313" key="1">
    <source>
        <dbReference type="EMBL" id="MET1489324.1"/>
    </source>
</evidence>
<proteinExistence type="predicted"/>
<accession>A0ABV2CN38</accession>
<dbReference type="InterPro" id="IPR048531">
    <property type="entry name" value="ea8_5-like"/>
</dbReference>
<dbReference type="Gene3D" id="1.10.10.1920">
    <property type="match status" value="1"/>
</dbReference>
<reference evidence="1 2" key="1">
    <citation type="submission" date="2024-07" db="EMBL/GenBank/DDBJ databases">
        <title>Uliginosibacterium paludis KCTC:42655.</title>
        <authorList>
            <person name="Kim M.K."/>
        </authorList>
    </citation>
    <scope>NUCLEOTIDE SEQUENCE [LARGE SCALE GENOMIC DNA]</scope>
    <source>
        <strain evidence="1 2">KCTC 42655</strain>
    </source>
</reference>
<dbReference type="RefSeq" id="WP_345925689.1">
    <property type="nucleotide sequence ID" value="NZ_JBDIVF010000002.1"/>
</dbReference>
<dbReference type="Pfam" id="PF20735">
    <property type="entry name" value="Lambda_ea8_5"/>
    <property type="match status" value="1"/>
</dbReference>
<protein>
    <submittedName>
        <fullName evidence="1">Uncharacterized protein</fullName>
    </submittedName>
</protein>